<feature type="domain" description="N-acetyltransferase" evidence="3">
    <location>
        <begin position="5"/>
        <end position="157"/>
    </location>
</feature>
<name>A0A7W6H558_9HYPH</name>
<dbReference type="InterPro" id="IPR016181">
    <property type="entry name" value="Acyl_CoA_acyltransferase"/>
</dbReference>
<comment type="caution">
    <text evidence="4">The sequence shown here is derived from an EMBL/GenBank/DDBJ whole genome shotgun (WGS) entry which is preliminary data.</text>
</comment>
<keyword evidence="2 4" id="KW-0012">Acyltransferase</keyword>
<gene>
    <name evidence="4" type="ORF">GGR04_002584</name>
</gene>
<dbReference type="RefSeq" id="WP_183200264.1">
    <property type="nucleotide sequence ID" value="NZ_JACIEK010000006.1"/>
</dbReference>
<evidence type="ECO:0000313" key="4">
    <source>
        <dbReference type="EMBL" id="MBB3998736.1"/>
    </source>
</evidence>
<dbReference type="AlphaFoldDB" id="A0A7W6H558"/>
<sequence>MAPPVAICEETPLQDDVRALIAELNDAIDAQEPDTPLEFRFQMTADQMAGPETTTFVARLDGRAVGCAALRRHSAGLAEVKRMYLRADARGRGIADELLAAVEAKARAEGFGRLSLETGLGFHAARKVYERAGFEVCGPFADYPDSGYAAFYTKLLGSDGSAAAISRTPDESRP</sequence>
<accession>A0A7W6H558</accession>
<dbReference type="SUPFAM" id="SSF55729">
    <property type="entry name" value="Acyl-CoA N-acyltransferases (Nat)"/>
    <property type="match status" value="1"/>
</dbReference>
<dbReference type="GO" id="GO:0016747">
    <property type="term" value="F:acyltransferase activity, transferring groups other than amino-acyl groups"/>
    <property type="evidence" value="ECO:0007669"/>
    <property type="project" value="InterPro"/>
</dbReference>
<reference evidence="4 5" key="1">
    <citation type="submission" date="2020-08" db="EMBL/GenBank/DDBJ databases">
        <title>Genomic Encyclopedia of Type Strains, Phase IV (KMG-IV): sequencing the most valuable type-strain genomes for metagenomic binning, comparative biology and taxonomic classification.</title>
        <authorList>
            <person name="Goeker M."/>
        </authorList>
    </citation>
    <scope>NUCLEOTIDE SEQUENCE [LARGE SCALE GENOMIC DNA]</scope>
    <source>
        <strain evidence="4 5">DSM 102238</strain>
    </source>
</reference>
<dbReference type="PANTHER" id="PTHR43877:SF2">
    <property type="entry name" value="AMINOALKYLPHOSPHONATE N-ACETYLTRANSFERASE-RELATED"/>
    <property type="match status" value="1"/>
</dbReference>
<dbReference type="Pfam" id="PF00583">
    <property type="entry name" value="Acetyltransf_1"/>
    <property type="match status" value="1"/>
</dbReference>
<protein>
    <submittedName>
        <fullName evidence="4">Putative acetyltransferase</fullName>
        <ecNumber evidence="4">2.3.1.-</ecNumber>
    </submittedName>
</protein>
<dbReference type="Proteomes" id="UP000542776">
    <property type="component" value="Unassembled WGS sequence"/>
</dbReference>
<dbReference type="Gene3D" id="3.40.630.30">
    <property type="match status" value="1"/>
</dbReference>
<organism evidence="4 5">
    <name type="scientific">Aureimonas pseudogalii</name>
    <dbReference type="NCBI Taxonomy" id="1744844"/>
    <lineage>
        <taxon>Bacteria</taxon>
        <taxon>Pseudomonadati</taxon>
        <taxon>Pseudomonadota</taxon>
        <taxon>Alphaproteobacteria</taxon>
        <taxon>Hyphomicrobiales</taxon>
        <taxon>Aurantimonadaceae</taxon>
        <taxon>Aureimonas</taxon>
    </lineage>
</organism>
<dbReference type="PROSITE" id="PS51186">
    <property type="entry name" value="GNAT"/>
    <property type="match status" value="1"/>
</dbReference>
<dbReference type="PANTHER" id="PTHR43877">
    <property type="entry name" value="AMINOALKYLPHOSPHONATE N-ACETYLTRANSFERASE-RELATED-RELATED"/>
    <property type="match status" value="1"/>
</dbReference>
<evidence type="ECO:0000313" key="5">
    <source>
        <dbReference type="Proteomes" id="UP000542776"/>
    </source>
</evidence>
<keyword evidence="5" id="KW-1185">Reference proteome</keyword>
<dbReference type="EMBL" id="JACIEK010000006">
    <property type="protein sequence ID" value="MBB3998736.1"/>
    <property type="molecule type" value="Genomic_DNA"/>
</dbReference>
<proteinExistence type="predicted"/>
<keyword evidence="1 4" id="KW-0808">Transferase</keyword>
<dbReference type="EC" id="2.3.1.-" evidence="4"/>
<dbReference type="InterPro" id="IPR050832">
    <property type="entry name" value="Bact_Acetyltransf"/>
</dbReference>
<dbReference type="CDD" id="cd04301">
    <property type="entry name" value="NAT_SF"/>
    <property type="match status" value="1"/>
</dbReference>
<dbReference type="InterPro" id="IPR000182">
    <property type="entry name" value="GNAT_dom"/>
</dbReference>
<evidence type="ECO:0000259" key="3">
    <source>
        <dbReference type="PROSITE" id="PS51186"/>
    </source>
</evidence>
<evidence type="ECO:0000256" key="2">
    <source>
        <dbReference type="ARBA" id="ARBA00023315"/>
    </source>
</evidence>
<evidence type="ECO:0000256" key="1">
    <source>
        <dbReference type="ARBA" id="ARBA00022679"/>
    </source>
</evidence>